<reference evidence="1" key="1">
    <citation type="submission" date="2018-11" db="EMBL/GenBank/DDBJ databases">
        <authorList>
            <consortium name="Pathogen Informatics"/>
        </authorList>
    </citation>
    <scope>NUCLEOTIDE SEQUENCE</scope>
</reference>
<dbReference type="EMBL" id="CAAALY010287346">
    <property type="protein sequence ID" value="VEL43957.1"/>
    <property type="molecule type" value="Genomic_DNA"/>
</dbReference>
<evidence type="ECO:0000313" key="2">
    <source>
        <dbReference type="Proteomes" id="UP000784294"/>
    </source>
</evidence>
<organism evidence="1 2">
    <name type="scientific">Protopolystoma xenopodis</name>
    <dbReference type="NCBI Taxonomy" id="117903"/>
    <lineage>
        <taxon>Eukaryota</taxon>
        <taxon>Metazoa</taxon>
        <taxon>Spiralia</taxon>
        <taxon>Lophotrochozoa</taxon>
        <taxon>Platyhelminthes</taxon>
        <taxon>Monogenea</taxon>
        <taxon>Polyopisthocotylea</taxon>
        <taxon>Polystomatidea</taxon>
        <taxon>Polystomatidae</taxon>
        <taxon>Protopolystoma</taxon>
    </lineage>
</organism>
<proteinExistence type="predicted"/>
<name>A0A3S5C9F5_9PLAT</name>
<keyword evidence="2" id="KW-1185">Reference proteome</keyword>
<comment type="caution">
    <text evidence="1">The sequence shown here is derived from an EMBL/GenBank/DDBJ whole genome shotgun (WGS) entry which is preliminary data.</text>
</comment>
<dbReference type="Proteomes" id="UP000784294">
    <property type="component" value="Unassembled WGS sequence"/>
</dbReference>
<gene>
    <name evidence="1" type="ORF">PXEA_LOCUS37397</name>
</gene>
<protein>
    <submittedName>
        <fullName evidence="1">Uncharacterized protein</fullName>
    </submittedName>
</protein>
<accession>A0A3S5C9F5</accession>
<evidence type="ECO:0000313" key="1">
    <source>
        <dbReference type="EMBL" id="VEL43957.1"/>
    </source>
</evidence>
<sequence length="156" mass="16701">MDEFLPASFALPGSAFADSTLFWARVAVFRQVMSGVLGPAFTSCLDKSVTDGEFPKTLGTHHRTARGLPAALNGARLCLSFPPPPSASLVSYLLESEAAPSAPPIVLITSGIMFIRRVIICLCRRGEGVHNADTSRMMTSSAEVSERCYQHADTTP</sequence>
<dbReference type="AlphaFoldDB" id="A0A3S5C9F5"/>